<dbReference type="InterPro" id="IPR046723">
    <property type="entry name" value="DUF6615"/>
</dbReference>
<dbReference type="RefSeq" id="WP_317225868.1">
    <property type="nucleotide sequence ID" value="NZ_JAWJEJ010000001.1"/>
</dbReference>
<proteinExistence type="predicted"/>
<name>A0ABU3Y5Q2_9SPHN</name>
<dbReference type="Pfam" id="PF20320">
    <property type="entry name" value="DUF6615"/>
    <property type="match status" value="1"/>
</dbReference>
<protein>
    <submittedName>
        <fullName evidence="2">DUF6615 family protein</fullName>
    </submittedName>
</protein>
<evidence type="ECO:0000313" key="2">
    <source>
        <dbReference type="EMBL" id="MDV3456695.1"/>
    </source>
</evidence>
<comment type="caution">
    <text evidence="2">The sequence shown here is derived from an EMBL/GenBank/DDBJ whole genome shotgun (WGS) entry which is preliminary data.</text>
</comment>
<gene>
    <name evidence="2" type="ORF">RZN05_06840</name>
</gene>
<sequence length="319" mass="34715">MSAARAASVCEKGDGLPIAPVFTSPCDLASRLPAMIAEFLDVEKHLKRRFREDSITDILIASLLSLPGNDVVVQTPSEAKTGGDFDLVIVAPASEDAVQFRVQAKRLTPHANDWTTGSYVELSHPHNSGIQSRLLVSGVGRESLPTIPLYAFYNPAHVCAASGDTVTGIELASGWEIRERVKAMVKIKPKRLPYKRIGSLQPLFFPLSTILCPPRPVGAPAIPLPTEVRSAVEEAIEMRSALAGFGQTLRILAPPQVQSLAGPDGGRRRRSDAVPRDLRARQLPAIIRTAIERRDERIVPARVKRPRVILIAEDNPSET</sequence>
<accession>A0ABU3Y5Q2</accession>
<dbReference type="EMBL" id="JAWJEJ010000001">
    <property type="protein sequence ID" value="MDV3456695.1"/>
    <property type="molecule type" value="Genomic_DNA"/>
</dbReference>
<feature type="region of interest" description="Disordered" evidence="1">
    <location>
        <begin position="256"/>
        <end position="275"/>
    </location>
</feature>
<reference evidence="2 3" key="1">
    <citation type="submission" date="2023-10" db="EMBL/GenBank/DDBJ databases">
        <title>Sphingomonas sp. HF-S4 16S ribosomal RNA gene Genome sequencing and assembly.</title>
        <authorList>
            <person name="Lee H."/>
        </authorList>
    </citation>
    <scope>NUCLEOTIDE SEQUENCE [LARGE SCALE GENOMIC DNA]</scope>
    <source>
        <strain evidence="2 3">HF-S4</strain>
    </source>
</reference>
<organism evidence="2 3">
    <name type="scientific">Sphingomonas agrestis</name>
    <dbReference type="NCBI Taxonomy" id="3080540"/>
    <lineage>
        <taxon>Bacteria</taxon>
        <taxon>Pseudomonadati</taxon>
        <taxon>Pseudomonadota</taxon>
        <taxon>Alphaproteobacteria</taxon>
        <taxon>Sphingomonadales</taxon>
        <taxon>Sphingomonadaceae</taxon>
        <taxon>Sphingomonas</taxon>
    </lineage>
</organism>
<evidence type="ECO:0000256" key="1">
    <source>
        <dbReference type="SAM" id="MobiDB-lite"/>
    </source>
</evidence>
<dbReference type="Proteomes" id="UP001273531">
    <property type="component" value="Unassembled WGS sequence"/>
</dbReference>
<evidence type="ECO:0000313" key="3">
    <source>
        <dbReference type="Proteomes" id="UP001273531"/>
    </source>
</evidence>
<keyword evidence="3" id="KW-1185">Reference proteome</keyword>